<evidence type="ECO:0000313" key="2">
    <source>
        <dbReference type="Proteomes" id="UP001434883"/>
    </source>
</evidence>
<feature type="non-terminal residue" evidence="1">
    <location>
        <position position="1"/>
    </location>
</feature>
<name>A0ABV0RPS8_9TELE</name>
<proteinExistence type="predicted"/>
<evidence type="ECO:0000313" key="1">
    <source>
        <dbReference type="EMBL" id="MEQ2209392.1"/>
    </source>
</evidence>
<protein>
    <submittedName>
        <fullName evidence="1">Uncharacterized protein</fullName>
    </submittedName>
</protein>
<keyword evidence="2" id="KW-1185">Reference proteome</keyword>
<accession>A0ABV0RPS8</accession>
<dbReference type="EMBL" id="JAHRIN010051276">
    <property type="protein sequence ID" value="MEQ2209392.1"/>
    <property type="molecule type" value="Genomic_DNA"/>
</dbReference>
<dbReference type="Proteomes" id="UP001434883">
    <property type="component" value="Unassembled WGS sequence"/>
</dbReference>
<sequence>TPRGRQDIQLAAAACSDPLTSLFVHSVSFLRDISSQIKDLMLSSHTPRLRLTLPSQAHLDLSDPDLL</sequence>
<reference evidence="1 2" key="1">
    <citation type="submission" date="2021-06" db="EMBL/GenBank/DDBJ databases">
        <authorList>
            <person name="Palmer J.M."/>
        </authorList>
    </citation>
    <scope>NUCLEOTIDE SEQUENCE [LARGE SCALE GENOMIC DNA]</scope>
    <source>
        <strain evidence="1 2">XC_2019</strain>
        <tissue evidence="1">Muscle</tissue>
    </source>
</reference>
<comment type="caution">
    <text evidence="1">The sequence shown here is derived from an EMBL/GenBank/DDBJ whole genome shotgun (WGS) entry which is preliminary data.</text>
</comment>
<gene>
    <name evidence="1" type="ORF">XENOCAPTIV_029549</name>
</gene>
<organism evidence="1 2">
    <name type="scientific">Xenoophorus captivus</name>
    <dbReference type="NCBI Taxonomy" id="1517983"/>
    <lineage>
        <taxon>Eukaryota</taxon>
        <taxon>Metazoa</taxon>
        <taxon>Chordata</taxon>
        <taxon>Craniata</taxon>
        <taxon>Vertebrata</taxon>
        <taxon>Euteleostomi</taxon>
        <taxon>Actinopterygii</taxon>
        <taxon>Neopterygii</taxon>
        <taxon>Teleostei</taxon>
        <taxon>Neoteleostei</taxon>
        <taxon>Acanthomorphata</taxon>
        <taxon>Ovalentaria</taxon>
        <taxon>Atherinomorphae</taxon>
        <taxon>Cyprinodontiformes</taxon>
        <taxon>Goodeidae</taxon>
        <taxon>Xenoophorus</taxon>
    </lineage>
</organism>